<reference evidence="3" key="1">
    <citation type="submission" date="2017-02" db="UniProtKB">
        <authorList>
            <consortium name="WormBaseParasite"/>
        </authorList>
    </citation>
    <scope>IDENTIFICATION</scope>
</reference>
<keyword evidence="2" id="KW-1185">Reference proteome</keyword>
<dbReference type="STRING" id="51028.A0A0N4V8A3"/>
<dbReference type="EMBL" id="UXUI01008395">
    <property type="protein sequence ID" value="VDD91395.1"/>
    <property type="molecule type" value="Genomic_DNA"/>
</dbReference>
<protein>
    <submittedName>
        <fullName evidence="3">Transmembrane protein</fullName>
    </submittedName>
</protein>
<dbReference type="Proteomes" id="UP000274131">
    <property type="component" value="Unassembled WGS sequence"/>
</dbReference>
<reference evidence="1 2" key="2">
    <citation type="submission" date="2018-10" db="EMBL/GenBank/DDBJ databases">
        <authorList>
            <consortium name="Pathogen Informatics"/>
        </authorList>
    </citation>
    <scope>NUCLEOTIDE SEQUENCE [LARGE SCALE GENOMIC DNA]</scope>
</reference>
<organism evidence="3">
    <name type="scientific">Enterobius vermicularis</name>
    <name type="common">Human pinworm</name>
    <dbReference type="NCBI Taxonomy" id="51028"/>
    <lineage>
        <taxon>Eukaryota</taxon>
        <taxon>Metazoa</taxon>
        <taxon>Ecdysozoa</taxon>
        <taxon>Nematoda</taxon>
        <taxon>Chromadorea</taxon>
        <taxon>Rhabditida</taxon>
        <taxon>Spirurina</taxon>
        <taxon>Oxyuridomorpha</taxon>
        <taxon>Oxyuroidea</taxon>
        <taxon>Oxyuridae</taxon>
        <taxon>Enterobius</taxon>
    </lineage>
</organism>
<proteinExistence type="predicted"/>
<evidence type="ECO:0000313" key="2">
    <source>
        <dbReference type="Proteomes" id="UP000274131"/>
    </source>
</evidence>
<name>A0A0N4V8A3_ENTVE</name>
<gene>
    <name evidence="1" type="ORF">EVEC_LOCUS6146</name>
</gene>
<accession>A0A0N4V8A3</accession>
<evidence type="ECO:0000313" key="3">
    <source>
        <dbReference type="WBParaSite" id="EVEC_0000657201-mRNA-1"/>
    </source>
</evidence>
<dbReference type="WBParaSite" id="EVEC_0000657201-mRNA-1">
    <property type="protein sequence ID" value="EVEC_0000657201-mRNA-1"/>
    <property type="gene ID" value="EVEC_0000657201"/>
</dbReference>
<sequence length="182" mass="19887">MYSEGEDVLVLHSWRWGKGSLVFVYMKASPNIGLPYDHPIFIAAYIFSSDLGIYSMAAVEQLLELLIVLSALWLDVPLLEARASALVSACWTLSFPFILACGDSISALEAILKEMDTHVDSLRDIVANAEQNFLESRTDLASTTVPMATFIEETALVEVARNKTETLTSPQTDEAPADPSAS</sequence>
<dbReference type="AlphaFoldDB" id="A0A0N4V8A3"/>
<dbReference type="OrthoDB" id="5978425at2759"/>
<evidence type="ECO:0000313" key="1">
    <source>
        <dbReference type="EMBL" id="VDD91395.1"/>
    </source>
</evidence>